<dbReference type="EMBL" id="JALLPJ020001155">
    <property type="protein sequence ID" value="KAL3775420.1"/>
    <property type="molecule type" value="Genomic_DNA"/>
</dbReference>
<dbReference type="InterPro" id="IPR013083">
    <property type="entry name" value="Znf_RING/FYVE/PHD"/>
</dbReference>
<evidence type="ECO:0000256" key="4">
    <source>
        <dbReference type="ARBA" id="ARBA00022801"/>
    </source>
</evidence>
<dbReference type="Proteomes" id="UP001530400">
    <property type="component" value="Unassembled WGS sequence"/>
</dbReference>
<dbReference type="SUPFAM" id="SSF57850">
    <property type="entry name" value="RING/U-box"/>
    <property type="match status" value="1"/>
</dbReference>
<evidence type="ECO:0000256" key="3">
    <source>
        <dbReference type="ARBA" id="ARBA00022771"/>
    </source>
</evidence>
<evidence type="ECO:0000256" key="5">
    <source>
        <dbReference type="ARBA" id="ARBA00022806"/>
    </source>
</evidence>
<evidence type="ECO:0000256" key="1">
    <source>
        <dbReference type="ARBA" id="ARBA00022723"/>
    </source>
</evidence>
<dbReference type="Gene3D" id="3.30.40.10">
    <property type="entry name" value="Zinc/RING finger domain, C3HC4 (zinc finger)"/>
    <property type="match status" value="1"/>
</dbReference>
<gene>
    <name evidence="13" type="ORF">ACHAWO_001434</name>
</gene>
<dbReference type="Gene3D" id="3.40.50.300">
    <property type="entry name" value="P-loop containing nucleotide triphosphate hydrolases"/>
    <property type="match status" value="2"/>
</dbReference>
<dbReference type="InterPro" id="IPR027370">
    <property type="entry name" value="Znf-RING_euk"/>
</dbReference>
<dbReference type="PROSITE" id="PS51192">
    <property type="entry name" value="HELICASE_ATP_BIND_1"/>
    <property type="match status" value="1"/>
</dbReference>
<evidence type="ECO:0000256" key="9">
    <source>
        <dbReference type="SAM" id="MobiDB-lite"/>
    </source>
</evidence>
<evidence type="ECO:0000256" key="8">
    <source>
        <dbReference type="PROSITE-ProRule" id="PRU00175"/>
    </source>
</evidence>
<dbReference type="InterPro" id="IPR038718">
    <property type="entry name" value="SNF2-like_sf"/>
</dbReference>
<dbReference type="PROSITE" id="PS50089">
    <property type="entry name" value="ZF_RING_2"/>
    <property type="match status" value="1"/>
</dbReference>
<keyword evidence="5" id="KW-0347">Helicase</keyword>
<dbReference type="GO" id="GO:0004386">
    <property type="term" value="F:helicase activity"/>
    <property type="evidence" value="ECO:0007669"/>
    <property type="project" value="UniProtKB-KW"/>
</dbReference>
<feature type="compositionally biased region" description="Polar residues" evidence="9">
    <location>
        <begin position="335"/>
        <end position="344"/>
    </location>
</feature>
<feature type="region of interest" description="Disordered" evidence="9">
    <location>
        <begin position="326"/>
        <end position="346"/>
    </location>
</feature>
<evidence type="ECO:0000259" key="11">
    <source>
        <dbReference type="PROSITE" id="PS51192"/>
    </source>
</evidence>
<dbReference type="InterPro" id="IPR049730">
    <property type="entry name" value="SNF2/RAD54-like_C"/>
</dbReference>
<keyword evidence="14" id="KW-1185">Reference proteome</keyword>
<dbReference type="SMART" id="SM00184">
    <property type="entry name" value="RING"/>
    <property type="match status" value="1"/>
</dbReference>
<evidence type="ECO:0000256" key="2">
    <source>
        <dbReference type="ARBA" id="ARBA00022741"/>
    </source>
</evidence>
<dbReference type="GO" id="GO:0008270">
    <property type="term" value="F:zinc ion binding"/>
    <property type="evidence" value="ECO:0007669"/>
    <property type="project" value="UniProtKB-KW"/>
</dbReference>
<dbReference type="SUPFAM" id="SSF52540">
    <property type="entry name" value="P-loop containing nucleoside triphosphate hydrolases"/>
    <property type="match status" value="2"/>
</dbReference>
<evidence type="ECO:0000256" key="7">
    <source>
        <dbReference type="ARBA" id="ARBA00022840"/>
    </source>
</evidence>
<dbReference type="InterPro" id="IPR014001">
    <property type="entry name" value="Helicase_ATP-bd"/>
</dbReference>
<keyword evidence="2" id="KW-0547">Nucleotide-binding</keyword>
<keyword evidence="4" id="KW-0378">Hydrolase</keyword>
<evidence type="ECO:0000259" key="12">
    <source>
        <dbReference type="PROSITE" id="PS51194"/>
    </source>
</evidence>
<dbReference type="InterPro" id="IPR017907">
    <property type="entry name" value="Znf_RING_CS"/>
</dbReference>
<dbReference type="SMART" id="SM00487">
    <property type="entry name" value="DEXDc"/>
    <property type="match status" value="1"/>
</dbReference>
<feature type="domain" description="Helicase C-terminal" evidence="12">
    <location>
        <begin position="1106"/>
        <end position="1292"/>
    </location>
</feature>
<proteinExistence type="predicted"/>
<dbReference type="Gene3D" id="3.40.50.10810">
    <property type="entry name" value="Tandem AAA-ATPase domain"/>
    <property type="match status" value="1"/>
</dbReference>
<dbReference type="PANTHER" id="PTHR45626">
    <property type="entry name" value="TRANSCRIPTION TERMINATION FACTOR 2-RELATED"/>
    <property type="match status" value="1"/>
</dbReference>
<dbReference type="Pfam" id="PF00176">
    <property type="entry name" value="SNF2-rel_dom"/>
    <property type="match status" value="1"/>
</dbReference>
<comment type="caution">
    <text evidence="13">The sequence shown here is derived from an EMBL/GenBank/DDBJ whole genome shotgun (WGS) entry which is preliminary data.</text>
</comment>
<feature type="domain" description="RING-type" evidence="10">
    <location>
        <begin position="988"/>
        <end position="1044"/>
    </location>
</feature>
<keyword evidence="7" id="KW-0067">ATP-binding</keyword>
<protein>
    <submittedName>
        <fullName evidence="13">Uncharacterized protein</fullName>
    </submittedName>
</protein>
<dbReference type="PROSITE" id="PS51194">
    <property type="entry name" value="HELICASE_CTER"/>
    <property type="match status" value="1"/>
</dbReference>
<dbReference type="GO" id="GO:0016787">
    <property type="term" value="F:hydrolase activity"/>
    <property type="evidence" value="ECO:0007669"/>
    <property type="project" value="UniProtKB-KW"/>
</dbReference>
<feature type="compositionally biased region" description="Low complexity" evidence="9">
    <location>
        <begin position="109"/>
        <end position="122"/>
    </location>
</feature>
<feature type="region of interest" description="Disordered" evidence="9">
    <location>
        <begin position="81"/>
        <end position="122"/>
    </location>
</feature>
<name>A0ABD3NHG1_9STRA</name>
<dbReference type="PANTHER" id="PTHR45626:SF22">
    <property type="entry name" value="DNA REPAIR PROTEIN RAD5"/>
    <property type="match status" value="1"/>
</dbReference>
<dbReference type="InterPro" id="IPR001650">
    <property type="entry name" value="Helicase_C-like"/>
</dbReference>
<dbReference type="InterPro" id="IPR050628">
    <property type="entry name" value="SNF2_RAD54_helicase_TF"/>
</dbReference>
<keyword evidence="6" id="KW-0862">Zinc</keyword>
<evidence type="ECO:0000313" key="14">
    <source>
        <dbReference type="Proteomes" id="UP001530400"/>
    </source>
</evidence>
<feature type="compositionally biased region" description="Basic residues" evidence="9">
    <location>
        <begin position="98"/>
        <end position="108"/>
    </location>
</feature>
<organism evidence="13 14">
    <name type="scientific">Cyclotella atomus</name>
    <dbReference type="NCBI Taxonomy" id="382360"/>
    <lineage>
        <taxon>Eukaryota</taxon>
        <taxon>Sar</taxon>
        <taxon>Stramenopiles</taxon>
        <taxon>Ochrophyta</taxon>
        <taxon>Bacillariophyta</taxon>
        <taxon>Coscinodiscophyceae</taxon>
        <taxon>Thalassiosirophycidae</taxon>
        <taxon>Stephanodiscales</taxon>
        <taxon>Stephanodiscaceae</taxon>
        <taxon>Cyclotella</taxon>
    </lineage>
</organism>
<reference evidence="13 14" key="1">
    <citation type="submission" date="2024-10" db="EMBL/GenBank/DDBJ databases">
        <title>Updated reference genomes for cyclostephanoid diatoms.</title>
        <authorList>
            <person name="Roberts W.R."/>
            <person name="Alverson A.J."/>
        </authorList>
    </citation>
    <scope>NUCLEOTIDE SEQUENCE [LARGE SCALE GENOMIC DNA]</scope>
    <source>
        <strain evidence="13 14">AJA010-31</strain>
    </source>
</reference>
<dbReference type="InterPro" id="IPR027417">
    <property type="entry name" value="P-loop_NTPase"/>
</dbReference>
<dbReference type="GO" id="GO:0005524">
    <property type="term" value="F:ATP binding"/>
    <property type="evidence" value="ECO:0007669"/>
    <property type="project" value="UniProtKB-KW"/>
</dbReference>
<sequence length="1297" mass="142312">MARTPKTKTGAASTSSFLQQLETLRGFITAMGMKHTEAQMTDALRMAGYNVELALERLLGGIGDAAVAASSSLAINTSFSSAKKRRSEMTSTTTPRSAHPKSIKRYKSSPHSSTLTTVSPVSSSSSSRLLLCKRWTVSISKSIRGKISHGEPCDFTENYKCNNPNVVVDPIIRFRTKNAEGSLNRYLCEILGPLLRLSCGGGAAGSTRDAIPLIHLSGETLMEDHSLVIGSDIPINLKVYINDPALFFSLFDQHKGDNKKSESSQFFGAKNSTSKKGKRRDVVECAFQLLQWAERGEEMEIVGDSIDKSGAIVDLSGMKDSIDNHATKEEEDDYSNSSSATQDLMENGEEELEVTQEVDELNAMVANAKNSSPMRELQDPNGFKNVVLRPYQRQALYWMCRREGLTLKELGVDNCNDDNGQEEAEEGGEELELLAELAASCTPYSRDSDDVQVVWGNNGKGIACDCGPVVVGDEAVASRAVPVVDYGKKVEKGRKYVHHPLWKRRFLANEELTTAYAFYVNELLGIAAASPPNPPKQCVGGILADAMGLGKTVMLVSLILKSKSIEVGDSRGFVPSDTTTDVEVIDASSDDDVVDVSSDEDDDKDEDYVDKKVTRPEVRINKAVTKACGTTLVIAPLSLISQWEEETATKTNLTALVYYDNSSKKLARGESFSAVDVVITTYGTIQSEYASLSRASKSGGCKEPGANQPLLSFGWKRIILDEAHLIKNPSTIVSKACCLLRADSRWCVTGTPIQNSLQDVYGLLKFLRHEPWCEASFWKNAITTENTTGTVMADGKLVENSPMKASSTPDAMSVAFGRSMPDILAATSTRRTKDTLAEDGKPILTLPPIESKIIQVNLSPPEREFYNALLQKSQSVFDGFVKSGTASKSWFAIFSLLQRLRQSCDHVSLTVQNKFDTSELGDDNAHPDNSAGDSSAGSVSEKFLTDLLSKFKKTMGSTHNKSSSFAKEVAVGLTQSLEARDEYLKTECPVCLDEPKITDAVHTPCAHMFCMKCLVDEFQEQRKRGKKQAVAGAKIDGGDCPVCHTWVKLSRVIQIKKTDNGDLVSTFLNAEVEKENNKPSSIGTKLDESARETLESSLMQGASSSKLEAIMNELDEIWRIDPGSKILIFSQFLGFLDIIARSLNRHNITSYRIDGKMSLKERVRMIDRFNKESQTSNQDLTIEGEDGSCRRGSVFLVSMKAGGCGLNLVAASTVFIIDPWWNMAIEDQCINRIHRIGQQAEVVRVRKFVVEDSVEEKIVNLQMKKKNMAIDILDSDGSGQLESSKPTLDDFKLIFGR</sequence>
<dbReference type="InterPro" id="IPR000330">
    <property type="entry name" value="SNF2_N"/>
</dbReference>
<dbReference type="SMART" id="SM00490">
    <property type="entry name" value="HELICc"/>
    <property type="match status" value="1"/>
</dbReference>
<evidence type="ECO:0000313" key="13">
    <source>
        <dbReference type="EMBL" id="KAL3775420.1"/>
    </source>
</evidence>
<dbReference type="Pfam" id="PF13445">
    <property type="entry name" value="zf-RING_UBOX"/>
    <property type="match status" value="1"/>
</dbReference>
<accession>A0ABD3NHG1</accession>
<dbReference type="CDD" id="cd18793">
    <property type="entry name" value="SF2_C_SNF"/>
    <property type="match status" value="1"/>
</dbReference>
<dbReference type="InterPro" id="IPR001841">
    <property type="entry name" value="Znf_RING"/>
</dbReference>
<feature type="region of interest" description="Disordered" evidence="9">
    <location>
        <begin position="917"/>
        <end position="937"/>
    </location>
</feature>
<feature type="domain" description="Helicase ATP-binding" evidence="11">
    <location>
        <begin position="532"/>
        <end position="770"/>
    </location>
</feature>
<keyword evidence="3 8" id="KW-0863">Zinc-finger</keyword>
<dbReference type="CDD" id="cd18008">
    <property type="entry name" value="DEXDc_SHPRH-like"/>
    <property type="match status" value="1"/>
</dbReference>
<dbReference type="PROSITE" id="PS00518">
    <property type="entry name" value="ZF_RING_1"/>
    <property type="match status" value="1"/>
</dbReference>
<evidence type="ECO:0000259" key="10">
    <source>
        <dbReference type="PROSITE" id="PS50089"/>
    </source>
</evidence>
<evidence type="ECO:0000256" key="6">
    <source>
        <dbReference type="ARBA" id="ARBA00022833"/>
    </source>
</evidence>
<keyword evidence="1" id="KW-0479">Metal-binding</keyword>
<dbReference type="Pfam" id="PF00271">
    <property type="entry name" value="Helicase_C"/>
    <property type="match status" value="1"/>
</dbReference>